<dbReference type="Proteomes" id="UP000749559">
    <property type="component" value="Unassembled WGS sequence"/>
</dbReference>
<reference evidence="2" key="1">
    <citation type="submission" date="2022-03" db="EMBL/GenBank/DDBJ databases">
        <authorList>
            <person name="Martin C."/>
        </authorList>
    </citation>
    <scope>NUCLEOTIDE SEQUENCE</scope>
</reference>
<dbReference type="EMBL" id="CAIIXF020000009">
    <property type="protein sequence ID" value="CAH1794018.1"/>
    <property type="molecule type" value="Genomic_DNA"/>
</dbReference>
<protein>
    <submittedName>
        <fullName evidence="2">Uncharacterized protein</fullName>
    </submittedName>
</protein>
<name>A0A8J1Y6S2_OWEFU</name>
<feature type="compositionally biased region" description="Basic and acidic residues" evidence="1">
    <location>
        <begin position="296"/>
        <end position="305"/>
    </location>
</feature>
<evidence type="ECO:0000313" key="3">
    <source>
        <dbReference type="Proteomes" id="UP000749559"/>
    </source>
</evidence>
<feature type="compositionally biased region" description="Basic residues" evidence="1">
    <location>
        <begin position="306"/>
        <end position="319"/>
    </location>
</feature>
<evidence type="ECO:0000256" key="1">
    <source>
        <dbReference type="SAM" id="MobiDB-lite"/>
    </source>
</evidence>
<dbReference type="OrthoDB" id="6161794at2759"/>
<evidence type="ECO:0000313" key="2">
    <source>
        <dbReference type="EMBL" id="CAH1794018.1"/>
    </source>
</evidence>
<comment type="caution">
    <text evidence="2">The sequence shown here is derived from an EMBL/GenBank/DDBJ whole genome shotgun (WGS) entry which is preliminary data.</text>
</comment>
<feature type="compositionally biased region" description="Low complexity" evidence="1">
    <location>
        <begin position="202"/>
        <end position="236"/>
    </location>
</feature>
<gene>
    <name evidence="2" type="ORF">OFUS_LOCUS18790</name>
</gene>
<accession>A0A8J1Y6S2</accession>
<feature type="region of interest" description="Disordered" evidence="1">
    <location>
        <begin position="202"/>
        <end position="242"/>
    </location>
</feature>
<sequence length="484" mass="54607">MMGKKTKRKGSQDLQASNGLEVVSKEHFLNRLKGMTSTCVECEKERSKPVKSRRRQSKVNSPIVIKLKDSLKQAATKASHKRSAKEPKKTENSPAMLKFSDLLFAHTESTFDLKDAKNWKNFNSFLSAIEKVHHKDHHPEMLLANLDPAFWVNQDKLSLQMLNNVVLGNDKDLKLGSSNNSKPGSFIHNNIDVICNDLSSSSSKTNDDQSTTSEDISEVSSVVSDVSESQTESDSVASCTGEELVPEEIEKLVEFTSGFSLTKYDCPQQECPECLAMFYKSFQNQEKSDATSSNDDQQKENERPKPKQQKPHSKKKAKKVTAPSPRKVLADKVNTSINKKSTAVTVKQQHKTRPVKTSVVSVASIIKDKPLEPVIVETLNSVYVDLTDSDISFTVYKSESPNPPQLMDWYYNQHMYNTSNFWYPHSYPPYNQPYGGHGGYNYFNPGMYYPTHVYTVPRPICVPRDLECLQSSKLCMIPAQDIRK</sequence>
<feature type="region of interest" description="Disordered" evidence="1">
    <location>
        <begin position="286"/>
        <end position="334"/>
    </location>
</feature>
<organism evidence="2 3">
    <name type="scientific">Owenia fusiformis</name>
    <name type="common">Polychaete worm</name>
    <dbReference type="NCBI Taxonomy" id="6347"/>
    <lineage>
        <taxon>Eukaryota</taxon>
        <taxon>Metazoa</taxon>
        <taxon>Spiralia</taxon>
        <taxon>Lophotrochozoa</taxon>
        <taxon>Annelida</taxon>
        <taxon>Polychaeta</taxon>
        <taxon>Sedentaria</taxon>
        <taxon>Canalipalpata</taxon>
        <taxon>Sabellida</taxon>
        <taxon>Oweniida</taxon>
        <taxon>Oweniidae</taxon>
        <taxon>Owenia</taxon>
    </lineage>
</organism>
<feature type="non-terminal residue" evidence="2">
    <location>
        <position position="484"/>
    </location>
</feature>
<proteinExistence type="predicted"/>
<feature type="region of interest" description="Disordered" evidence="1">
    <location>
        <begin position="1"/>
        <end position="20"/>
    </location>
</feature>
<keyword evidence="3" id="KW-1185">Reference proteome</keyword>
<dbReference type="AlphaFoldDB" id="A0A8J1Y6S2"/>
<feature type="compositionally biased region" description="Polar residues" evidence="1">
    <location>
        <begin position="286"/>
        <end position="295"/>
    </location>
</feature>